<sequence length="180" mass="20760">MKILLIIIISARFSQSLENADCDKNEAQMKSILRGQYKDVASYFNGALLSSIRANIQSPSQNIDCSPLRNLNYLYVTGLMGHLANFVGGSIIIEFRQTYEINKIKFWMLDDANRIYYIKIFATGADRKTENLLYQGQVPFGVNTFKFQDQFISKLRFYNQNGNSINQFMSIVKIQAFYEQ</sequence>
<organism evidence="2 3">
    <name type="scientific">Paramecium octaurelia</name>
    <dbReference type="NCBI Taxonomy" id="43137"/>
    <lineage>
        <taxon>Eukaryota</taxon>
        <taxon>Sar</taxon>
        <taxon>Alveolata</taxon>
        <taxon>Ciliophora</taxon>
        <taxon>Intramacronucleata</taxon>
        <taxon>Oligohymenophorea</taxon>
        <taxon>Peniculida</taxon>
        <taxon>Parameciidae</taxon>
        <taxon>Paramecium</taxon>
    </lineage>
</organism>
<reference evidence="2" key="1">
    <citation type="submission" date="2021-01" db="EMBL/GenBank/DDBJ databases">
        <authorList>
            <consortium name="Genoscope - CEA"/>
            <person name="William W."/>
        </authorList>
    </citation>
    <scope>NUCLEOTIDE SEQUENCE</scope>
</reference>
<evidence type="ECO:0000256" key="1">
    <source>
        <dbReference type="SAM" id="SignalP"/>
    </source>
</evidence>
<evidence type="ECO:0000313" key="3">
    <source>
        <dbReference type="Proteomes" id="UP000683925"/>
    </source>
</evidence>
<evidence type="ECO:0000313" key="2">
    <source>
        <dbReference type="EMBL" id="CAD8179760.1"/>
    </source>
</evidence>
<keyword evidence="1" id="KW-0732">Signal</keyword>
<proteinExistence type="predicted"/>
<feature type="signal peptide" evidence="1">
    <location>
        <begin position="1"/>
        <end position="16"/>
    </location>
</feature>
<dbReference type="Proteomes" id="UP000683925">
    <property type="component" value="Unassembled WGS sequence"/>
</dbReference>
<gene>
    <name evidence="2" type="ORF">POCTA_138.1.T0730188</name>
</gene>
<dbReference type="EMBL" id="CAJJDP010000072">
    <property type="protein sequence ID" value="CAD8179760.1"/>
    <property type="molecule type" value="Genomic_DNA"/>
</dbReference>
<name>A0A8S1VRB2_PAROT</name>
<keyword evidence="3" id="KW-1185">Reference proteome</keyword>
<accession>A0A8S1VRB2</accession>
<dbReference type="AlphaFoldDB" id="A0A8S1VRB2"/>
<feature type="chain" id="PRO_5035807883" evidence="1">
    <location>
        <begin position="17"/>
        <end position="180"/>
    </location>
</feature>
<comment type="caution">
    <text evidence="2">The sequence shown here is derived from an EMBL/GenBank/DDBJ whole genome shotgun (WGS) entry which is preliminary data.</text>
</comment>
<protein>
    <submittedName>
        <fullName evidence="2">Uncharacterized protein</fullName>
    </submittedName>
</protein>